<dbReference type="KEGG" id="aper:A0U91_04240"/>
<dbReference type="Proteomes" id="UP000189055">
    <property type="component" value="Chromosome"/>
</dbReference>
<protein>
    <submittedName>
        <fullName evidence="1">Uncharacterized protein</fullName>
    </submittedName>
</protein>
<accession>A0A1U9LD03</accession>
<evidence type="ECO:0000313" key="1">
    <source>
        <dbReference type="EMBL" id="AQT04326.1"/>
    </source>
</evidence>
<reference evidence="1 2" key="1">
    <citation type="submission" date="2016-03" db="EMBL/GenBank/DDBJ databases">
        <title>Acetic acid bacteria sequencing.</title>
        <authorList>
            <person name="Brandt J."/>
            <person name="Jakob F."/>
            <person name="Vogel R.F."/>
        </authorList>
    </citation>
    <scope>NUCLEOTIDE SEQUENCE [LARGE SCALE GENOMIC DNA]</scope>
    <source>
        <strain evidence="1 2">TMW2.1084</strain>
    </source>
</reference>
<organism evidence="1 2">
    <name type="scientific">Acetobacter persici</name>
    <dbReference type="NCBI Taxonomy" id="1076596"/>
    <lineage>
        <taxon>Bacteria</taxon>
        <taxon>Pseudomonadati</taxon>
        <taxon>Pseudomonadota</taxon>
        <taxon>Alphaproteobacteria</taxon>
        <taxon>Acetobacterales</taxon>
        <taxon>Acetobacteraceae</taxon>
        <taxon>Acetobacter</taxon>
    </lineage>
</organism>
<dbReference type="AlphaFoldDB" id="A0A1U9LD03"/>
<sequence>MLISKVLLQQTMSSRTHGKCAGGLNHLLTNNTPIGMVAKNDDEGFAYRGSIPCLPDRQSRAMRGGGDTAASQKS</sequence>
<evidence type="ECO:0000313" key="2">
    <source>
        <dbReference type="Proteomes" id="UP000189055"/>
    </source>
</evidence>
<proteinExistence type="predicted"/>
<name>A0A1U9LD03_9PROT</name>
<dbReference type="EMBL" id="CP014687">
    <property type="protein sequence ID" value="AQT04326.1"/>
    <property type="molecule type" value="Genomic_DNA"/>
</dbReference>
<gene>
    <name evidence="1" type="ORF">A0U91_04240</name>
</gene>